<dbReference type="SUPFAM" id="SSF56219">
    <property type="entry name" value="DNase I-like"/>
    <property type="match status" value="1"/>
</dbReference>
<evidence type="ECO:0000313" key="1">
    <source>
        <dbReference type="Proteomes" id="UP001652660"/>
    </source>
</evidence>
<dbReference type="AlphaFoldDB" id="A0A6P6UZZ6"/>
<organism evidence="1 2">
    <name type="scientific">Coffea arabica</name>
    <name type="common">Arabian coffee</name>
    <dbReference type="NCBI Taxonomy" id="13443"/>
    <lineage>
        <taxon>Eukaryota</taxon>
        <taxon>Viridiplantae</taxon>
        <taxon>Streptophyta</taxon>
        <taxon>Embryophyta</taxon>
        <taxon>Tracheophyta</taxon>
        <taxon>Spermatophyta</taxon>
        <taxon>Magnoliopsida</taxon>
        <taxon>eudicotyledons</taxon>
        <taxon>Gunneridae</taxon>
        <taxon>Pentapetalae</taxon>
        <taxon>asterids</taxon>
        <taxon>lamiids</taxon>
        <taxon>Gentianales</taxon>
        <taxon>Rubiaceae</taxon>
        <taxon>Ixoroideae</taxon>
        <taxon>Gardenieae complex</taxon>
        <taxon>Bertiereae - Coffeeae clade</taxon>
        <taxon>Coffeeae</taxon>
        <taxon>Coffea</taxon>
    </lineage>
</organism>
<keyword evidence="1" id="KW-1185">Reference proteome</keyword>
<dbReference type="Gene3D" id="3.60.10.10">
    <property type="entry name" value="Endonuclease/exonuclease/phosphatase"/>
    <property type="match status" value="1"/>
</dbReference>
<name>A0A6P6UZZ6_COFAR</name>
<dbReference type="GeneID" id="113715925"/>
<dbReference type="InterPro" id="IPR036691">
    <property type="entry name" value="Endo/exonu/phosph_ase_sf"/>
</dbReference>
<reference evidence="2" key="2">
    <citation type="submission" date="2025-08" db="UniProtKB">
        <authorList>
            <consortium name="RefSeq"/>
        </authorList>
    </citation>
    <scope>IDENTIFICATION</scope>
    <source>
        <tissue evidence="2">Leaves</tissue>
    </source>
</reference>
<evidence type="ECO:0000313" key="2">
    <source>
        <dbReference type="RefSeq" id="XP_027096030.1"/>
    </source>
</evidence>
<proteinExistence type="predicted"/>
<protein>
    <recommendedName>
        <fullName evidence="3">Endonuclease/exonuclease/phosphatase domain-containing protein</fullName>
    </recommendedName>
</protein>
<sequence>MAAFRDALNEANLYDLGFKGSSYTWARGRNPNHRICERLDRAVASPEWCSLFPAATVSHLSSSWSDHAPIRIAIKCSSKPSNDKRRRRQSYKIEQIWISDEECEKILSENWHGVGVGDPVTSLASCSQKALYALNSWGRRKFGNLKAKIRKLSDKLQAIQFHSCSQIADDIHIRKELDSLLE</sequence>
<dbReference type="PANTHER" id="PTHR33710">
    <property type="entry name" value="BNAC02G09200D PROTEIN"/>
    <property type="match status" value="1"/>
</dbReference>
<dbReference type="OrthoDB" id="1935929at2759"/>
<reference evidence="1" key="1">
    <citation type="journal article" date="2025" name="Foods">
        <title>Unveiling the Microbial Signatures of Arabica Coffee Cherries: Insights into Ripeness Specific Diversity, Functional Traits, and Implications for Quality and Safety.</title>
        <authorList>
            <consortium name="RefSeq"/>
            <person name="Tenea G.N."/>
            <person name="Cifuentes V."/>
            <person name="Reyes P."/>
            <person name="Cevallos-Vallejos M."/>
        </authorList>
    </citation>
    <scope>NUCLEOTIDE SEQUENCE [LARGE SCALE GENOMIC DNA]</scope>
</reference>
<dbReference type="PANTHER" id="PTHR33710:SF71">
    <property type="entry name" value="ENDONUCLEASE_EXONUCLEASE_PHOSPHATASE DOMAIN-CONTAINING PROTEIN"/>
    <property type="match status" value="1"/>
</dbReference>
<dbReference type="RefSeq" id="XP_027096030.1">
    <property type="nucleotide sequence ID" value="XM_027240229.1"/>
</dbReference>
<dbReference type="Proteomes" id="UP001652660">
    <property type="component" value="Chromosome 11c"/>
</dbReference>
<gene>
    <name evidence="2" type="primary">LOC113715925</name>
</gene>
<accession>A0A6P6UZZ6</accession>
<evidence type="ECO:0008006" key="3">
    <source>
        <dbReference type="Google" id="ProtNLM"/>
    </source>
</evidence>